<dbReference type="PANTHER" id="PTHR43163">
    <property type="entry name" value="DIPEPTIDE TRANSPORT SYSTEM PERMEASE PROTEIN DPPB-RELATED"/>
    <property type="match status" value="1"/>
</dbReference>
<feature type="transmembrane region" description="Helical" evidence="7">
    <location>
        <begin position="44"/>
        <end position="66"/>
    </location>
</feature>
<dbReference type="EMBL" id="JAVREL010000038">
    <property type="protein sequence ID" value="MDT0347675.1"/>
    <property type="molecule type" value="Genomic_DNA"/>
</dbReference>
<dbReference type="RefSeq" id="WP_311708800.1">
    <property type="nucleotide sequence ID" value="NZ_JAVREL010000038.1"/>
</dbReference>
<evidence type="ECO:0000256" key="5">
    <source>
        <dbReference type="ARBA" id="ARBA00022989"/>
    </source>
</evidence>
<evidence type="ECO:0000259" key="9">
    <source>
        <dbReference type="PROSITE" id="PS50928"/>
    </source>
</evidence>
<dbReference type="PROSITE" id="PS50928">
    <property type="entry name" value="ABC_TM1"/>
    <property type="match status" value="1"/>
</dbReference>
<feature type="transmembrane region" description="Helical" evidence="7">
    <location>
        <begin position="175"/>
        <end position="201"/>
    </location>
</feature>
<dbReference type="Pfam" id="PF19300">
    <property type="entry name" value="BPD_transp_1_N"/>
    <property type="match status" value="1"/>
</dbReference>
<sequence length="369" mass="38362">MGHAGRGPGLRGAVERRGPRTDRGHHRVRSPSRSAVTGRFVGRWAVDTVAVLLAMSVGTFALILLARGDPAALLAATRAGRPATPEQIEAVRVELGLDDPAPVRYLRWLADVLTGDFGLSLRTNTPVGPEVADRLSVSLALVAGSALIALVVGVAVGVAGAVLPRGVLRGALRFGALLVTSVPAFWLSYLMVLFLALRLHLVPTSGMGGPATWLMPMTVLGLPAAGILSRVVAITLREALDQPYVRAAQARGSGALSIVLRDGLPNAAGPILSVAGFGIGNILVGTVVVEQIFGWPGLGAYFVHAAGARDVPALQASVLLLGGGFILANRTADVLQGLIDPRSRRGAEEVAGRVKGRRPLAARLRRRAS</sequence>
<dbReference type="Proteomes" id="UP001183246">
    <property type="component" value="Unassembled WGS sequence"/>
</dbReference>
<keyword evidence="5 7" id="KW-1133">Transmembrane helix</keyword>
<accession>A0ABU2N198</accession>
<name>A0ABU2N198_9ACTN</name>
<gene>
    <name evidence="10" type="ORF">RM590_34695</name>
</gene>
<evidence type="ECO:0000313" key="10">
    <source>
        <dbReference type="EMBL" id="MDT0347675.1"/>
    </source>
</evidence>
<comment type="caution">
    <text evidence="10">The sequence shown here is derived from an EMBL/GenBank/DDBJ whole genome shotgun (WGS) entry which is preliminary data.</text>
</comment>
<reference evidence="11" key="1">
    <citation type="submission" date="2023-07" db="EMBL/GenBank/DDBJ databases">
        <title>30 novel species of actinomycetes from the DSMZ collection.</title>
        <authorList>
            <person name="Nouioui I."/>
        </authorList>
    </citation>
    <scope>NUCLEOTIDE SEQUENCE [LARGE SCALE GENOMIC DNA]</scope>
    <source>
        <strain evidence="11">DSM 44938</strain>
    </source>
</reference>
<feature type="transmembrane region" description="Helical" evidence="7">
    <location>
        <begin position="213"/>
        <end position="236"/>
    </location>
</feature>
<evidence type="ECO:0000256" key="8">
    <source>
        <dbReference type="SAM" id="MobiDB-lite"/>
    </source>
</evidence>
<dbReference type="PANTHER" id="PTHR43163:SF6">
    <property type="entry name" value="DIPEPTIDE TRANSPORT SYSTEM PERMEASE PROTEIN DPPB-RELATED"/>
    <property type="match status" value="1"/>
</dbReference>
<evidence type="ECO:0000256" key="6">
    <source>
        <dbReference type="ARBA" id="ARBA00023136"/>
    </source>
</evidence>
<evidence type="ECO:0000313" key="11">
    <source>
        <dbReference type="Proteomes" id="UP001183246"/>
    </source>
</evidence>
<evidence type="ECO:0000256" key="3">
    <source>
        <dbReference type="ARBA" id="ARBA00022475"/>
    </source>
</evidence>
<keyword evidence="2 7" id="KW-0813">Transport</keyword>
<feature type="region of interest" description="Disordered" evidence="8">
    <location>
        <begin position="1"/>
        <end position="32"/>
    </location>
</feature>
<feature type="compositionally biased region" description="Gly residues" evidence="8">
    <location>
        <begin position="1"/>
        <end position="10"/>
    </location>
</feature>
<evidence type="ECO:0000256" key="4">
    <source>
        <dbReference type="ARBA" id="ARBA00022692"/>
    </source>
</evidence>
<proteinExistence type="inferred from homology"/>
<organism evidence="10 11">
    <name type="scientific">Streptomyces litchfieldiae</name>
    <dbReference type="NCBI Taxonomy" id="3075543"/>
    <lineage>
        <taxon>Bacteria</taxon>
        <taxon>Bacillati</taxon>
        <taxon>Actinomycetota</taxon>
        <taxon>Actinomycetes</taxon>
        <taxon>Kitasatosporales</taxon>
        <taxon>Streptomycetaceae</taxon>
        <taxon>Streptomyces</taxon>
    </lineage>
</organism>
<dbReference type="Gene3D" id="1.10.3720.10">
    <property type="entry name" value="MetI-like"/>
    <property type="match status" value="1"/>
</dbReference>
<dbReference type="InterPro" id="IPR045621">
    <property type="entry name" value="BPD_transp_1_N"/>
</dbReference>
<dbReference type="Pfam" id="PF00528">
    <property type="entry name" value="BPD_transp_1"/>
    <property type="match status" value="1"/>
</dbReference>
<keyword evidence="4 7" id="KW-0812">Transmembrane</keyword>
<keyword evidence="11" id="KW-1185">Reference proteome</keyword>
<dbReference type="InterPro" id="IPR035906">
    <property type="entry name" value="MetI-like_sf"/>
</dbReference>
<dbReference type="SUPFAM" id="SSF161098">
    <property type="entry name" value="MetI-like"/>
    <property type="match status" value="1"/>
</dbReference>
<protein>
    <submittedName>
        <fullName evidence="10">ABC transporter permease</fullName>
    </submittedName>
</protein>
<comment type="subcellular location">
    <subcellularLocation>
        <location evidence="1 7">Cell membrane</location>
        <topology evidence="1 7">Multi-pass membrane protein</topology>
    </subcellularLocation>
</comment>
<dbReference type="CDD" id="cd06261">
    <property type="entry name" value="TM_PBP2"/>
    <property type="match status" value="1"/>
</dbReference>
<keyword evidence="3" id="KW-1003">Cell membrane</keyword>
<comment type="similarity">
    <text evidence="7">Belongs to the binding-protein-dependent transport system permease family.</text>
</comment>
<dbReference type="InterPro" id="IPR000515">
    <property type="entry name" value="MetI-like"/>
</dbReference>
<feature type="compositionally biased region" description="Basic and acidic residues" evidence="8">
    <location>
        <begin position="13"/>
        <end position="22"/>
    </location>
</feature>
<evidence type="ECO:0000256" key="1">
    <source>
        <dbReference type="ARBA" id="ARBA00004651"/>
    </source>
</evidence>
<evidence type="ECO:0000256" key="2">
    <source>
        <dbReference type="ARBA" id="ARBA00022448"/>
    </source>
</evidence>
<keyword evidence="6 7" id="KW-0472">Membrane</keyword>
<evidence type="ECO:0000256" key="7">
    <source>
        <dbReference type="RuleBase" id="RU363032"/>
    </source>
</evidence>
<feature type="domain" description="ABC transmembrane type-1" evidence="9">
    <location>
        <begin position="135"/>
        <end position="332"/>
    </location>
</feature>
<feature type="transmembrane region" description="Helical" evidence="7">
    <location>
        <begin position="139"/>
        <end position="163"/>
    </location>
</feature>